<dbReference type="RefSeq" id="XP_017771651.1">
    <property type="nucleotide sequence ID" value="XM_017916162.1"/>
</dbReference>
<evidence type="ECO:0000256" key="1">
    <source>
        <dbReference type="ARBA" id="ARBA00004123"/>
    </source>
</evidence>
<keyword evidence="5" id="KW-1185">Reference proteome</keyword>
<sequence>MPDDINLRANRELIDSDFAGYKLSLASLSTYSEKNIETPLTVPTLNCGYKETKLFSLHNHLFANNSDNDVYYIDASFVIQQIGFDLLNGIFNKSSVWELPIDHKPTYNPTLDFPSDKLAVVSDGISSIYILEIDRENSDWKLMRKIDVDCAVVIKHSKLLGDKLHCLLYNIVENKSNLLWIEVDLLSDQFDVHKFESQGDLYFAQVIESDSILVGAEKTFFPETNEAEIKYVWSQDSDTIRVEFKVGSKAIVKDGNIQVFDKDDNVLMVGRLGGELKENSVVFNEENGTLALTASKQVSGVKWIEFIEGLSGDYKADELEVIEANTKLSKFTTENEIYSSSSICNNADMEECDFPENNNAVIERLKKTGATHRSNLGGSKYLFNAKDSIVLQQDEDANLWENVCESEEWRLKHVASLTAMGYIQASKQRKKIMTCSPNHDYVVISESHCHVFVYRQNHSFGGELRNRKCGKTLHQLAQQFVLNLGQDEILGVVATDHVLYMLTEKKLFACILN</sequence>
<keyword evidence="3" id="KW-0963">Cytoplasm</keyword>
<dbReference type="InterPro" id="IPR037895">
    <property type="entry name" value="NUDCD1"/>
</dbReference>
<proteinExistence type="predicted"/>
<dbReference type="Gene3D" id="2.60.40.790">
    <property type="match status" value="1"/>
</dbReference>
<gene>
    <name evidence="6" type="primary">LOC108559033</name>
</gene>
<name>A0ABM1MAQ1_NICVS</name>
<organism evidence="5 6">
    <name type="scientific">Nicrophorus vespilloides</name>
    <name type="common">Boreal carrion beetle</name>
    <dbReference type="NCBI Taxonomy" id="110193"/>
    <lineage>
        <taxon>Eukaryota</taxon>
        <taxon>Metazoa</taxon>
        <taxon>Ecdysozoa</taxon>
        <taxon>Arthropoda</taxon>
        <taxon>Hexapoda</taxon>
        <taxon>Insecta</taxon>
        <taxon>Pterygota</taxon>
        <taxon>Neoptera</taxon>
        <taxon>Endopterygota</taxon>
        <taxon>Coleoptera</taxon>
        <taxon>Polyphaga</taxon>
        <taxon>Staphyliniformia</taxon>
        <taxon>Silphidae</taxon>
        <taxon>Nicrophorinae</taxon>
        <taxon>Nicrophorus</taxon>
    </lineage>
</organism>
<evidence type="ECO:0000256" key="3">
    <source>
        <dbReference type="ARBA" id="ARBA00022490"/>
    </source>
</evidence>
<reference evidence="6" key="1">
    <citation type="submission" date="2025-08" db="UniProtKB">
        <authorList>
            <consortium name="RefSeq"/>
        </authorList>
    </citation>
    <scope>IDENTIFICATION</scope>
    <source>
        <tissue evidence="6">Whole Larva</tissue>
    </source>
</reference>
<keyword evidence="4" id="KW-0539">Nucleus</keyword>
<protein>
    <submittedName>
        <fullName evidence="6">NudC domain-containing protein 1</fullName>
    </submittedName>
</protein>
<dbReference type="GeneID" id="108559033"/>
<comment type="subcellular location">
    <subcellularLocation>
        <location evidence="2">Cytoplasm</location>
    </subcellularLocation>
    <subcellularLocation>
        <location evidence="1">Nucleus</location>
    </subcellularLocation>
</comment>
<accession>A0ABM1MAQ1</accession>
<evidence type="ECO:0000256" key="2">
    <source>
        <dbReference type="ARBA" id="ARBA00004496"/>
    </source>
</evidence>
<dbReference type="PANTHER" id="PTHR21664">
    <property type="entry name" value="CHRONIC MYELOGENOUS LEUKEMIA TUMOR ANTIGEN 66"/>
    <property type="match status" value="1"/>
</dbReference>
<dbReference type="PANTHER" id="PTHR21664:SF1">
    <property type="entry name" value="NUDC DOMAIN-CONTAINING PROTEIN 1"/>
    <property type="match status" value="1"/>
</dbReference>
<evidence type="ECO:0000313" key="5">
    <source>
        <dbReference type="Proteomes" id="UP000695000"/>
    </source>
</evidence>
<evidence type="ECO:0000256" key="4">
    <source>
        <dbReference type="ARBA" id="ARBA00023242"/>
    </source>
</evidence>
<dbReference type="InterPro" id="IPR008978">
    <property type="entry name" value="HSP20-like_chaperone"/>
</dbReference>
<dbReference type="SUPFAM" id="SSF49764">
    <property type="entry name" value="HSP20-like chaperones"/>
    <property type="match status" value="1"/>
</dbReference>
<dbReference type="Proteomes" id="UP000695000">
    <property type="component" value="Unplaced"/>
</dbReference>
<evidence type="ECO:0000313" key="6">
    <source>
        <dbReference type="RefSeq" id="XP_017771651.1"/>
    </source>
</evidence>